<keyword evidence="2" id="KW-1185">Reference proteome</keyword>
<reference evidence="1 2" key="1">
    <citation type="journal article" date="2021" name="BMC Genomics">
        <title>Datura genome reveals duplications of psychoactive alkaloid biosynthetic genes and high mutation rate following tissue culture.</title>
        <authorList>
            <person name="Rajewski A."/>
            <person name="Carter-House D."/>
            <person name="Stajich J."/>
            <person name="Litt A."/>
        </authorList>
    </citation>
    <scope>NUCLEOTIDE SEQUENCE [LARGE SCALE GENOMIC DNA]</scope>
    <source>
        <strain evidence="1">AR-01</strain>
    </source>
</reference>
<gene>
    <name evidence="1" type="ORF">HAX54_048552</name>
</gene>
<comment type="caution">
    <text evidence="1">The sequence shown here is derived from an EMBL/GenBank/DDBJ whole genome shotgun (WGS) entry which is preliminary data.</text>
</comment>
<sequence length="164" mass="17707">MKMGKNEETVEVGKPIFAVLEALPRCLPHCHFLHAASHAASHGEEGSTCMLTRWVKCHVAQAVAAENLLPRMCHSAGRELLRVCPCANIGAPCACPCGIAAAAPRLALCQFVDTSHNCVPSSCGWSLQALIFASFIPTSLHVFQRPQIHSNPSFLALKISNHMR</sequence>
<protein>
    <submittedName>
        <fullName evidence="1">Uncharacterized protein</fullName>
    </submittedName>
</protein>
<dbReference type="EMBL" id="JACEIK010008026">
    <property type="protein sequence ID" value="MCE3050932.1"/>
    <property type="molecule type" value="Genomic_DNA"/>
</dbReference>
<evidence type="ECO:0000313" key="1">
    <source>
        <dbReference type="EMBL" id="MCE3050932.1"/>
    </source>
</evidence>
<proteinExistence type="predicted"/>
<dbReference type="Proteomes" id="UP000823775">
    <property type="component" value="Unassembled WGS sequence"/>
</dbReference>
<evidence type="ECO:0000313" key="2">
    <source>
        <dbReference type="Proteomes" id="UP000823775"/>
    </source>
</evidence>
<organism evidence="1 2">
    <name type="scientific">Datura stramonium</name>
    <name type="common">Jimsonweed</name>
    <name type="synonym">Common thornapple</name>
    <dbReference type="NCBI Taxonomy" id="4076"/>
    <lineage>
        <taxon>Eukaryota</taxon>
        <taxon>Viridiplantae</taxon>
        <taxon>Streptophyta</taxon>
        <taxon>Embryophyta</taxon>
        <taxon>Tracheophyta</taxon>
        <taxon>Spermatophyta</taxon>
        <taxon>Magnoliopsida</taxon>
        <taxon>eudicotyledons</taxon>
        <taxon>Gunneridae</taxon>
        <taxon>Pentapetalae</taxon>
        <taxon>asterids</taxon>
        <taxon>lamiids</taxon>
        <taxon>Solanales</taxon>
        <taxon>Solanaceae</taxon>
        <taxon>Solanoideae</taxon>
        <taxon>Datureae</taxon>
        <taxon>Datura</taxon>
    </lineage>
</organism>
<accession>A0ABS8WM76</accession>
<name>A0ABS8WM76_DATST</name>